<name>A0ABU3VYW0_9GAMM</name>
<dbReference type="PANTHER" id="PTHR35271:SF1">
    <property type="entry name" value="ABC TRANSPORTER, SUBSTRATE-BINDING LIPOPROTEIN"/>
    <property type="match status" value="1"/>
</dbReference>
<evidence type="ECO:0000313" key="2">
    <source>
        <dbReference type="EMBL" id="MDV2079142.1"/>
    </source>
</evidence>
<dbReference type="Gene3D" id="3.40.50.2300">
    <property type="match status" value="2"/>
</dbReference>
<accession>A0ABU3VYW0</accession>
<protein>
    <submittedName>
        <fullName evidence="2">ABC transporter substrate-binding protein</fullName>
    </submittedName>
</protein>
<dbReference type="RefSeq" id="WP_316973760.1">
    <property type="nucleotide sequence ID" value="NZ_JAWIIJ010000006.1"/>
</dbReference>
<proteinExistence type="predicted"/>
<dbReference type="PANTHER" id="PTHR35271">
    <property type="entry name" value="ABC TRANSPORTER, SUBSTRATE-BINDING LIPOPROTEIN-RELATED"/>
    <property type="match status" value="1"/>
</dbReference>
<dbReference type="InterPro" id="IPR007487">
    <property type="entry name" value="ABC_transpt-TYRBP-like"/>
</dbReference>
<evidence type="ECO:0000313" key="3">
    <source>
        <dbReference type="Proteomes" id="UP001269819"/>
    </source>
</evidence>
<keyword evidence="3" id="KW-1185">Reference proteome</keyword>
<dbReference type="EMBL" id="JAWIIJ010000006">
    <property type="protein sequence ID" value="MDV2079142.1"/>
    <property type="molecule type" value="Genomic_DNA"/>
</dbReference>
<gene>
    <name evidence="2" type="ORF">RYS15_10605</name>
</gene>
<feature type="signal peptide" evidence="1">
    <location>
        <begin position="1"/>
        <end position="26"/>
    </location>
</feature>
<comment type="caution">
    <text evidence="2">The sequence shown here is derived from an EMBL/GenBank/DDBJ whole genome shotgun (WGS) entry which is preliminary data.</text>
</comment>
<keyword evidence="1" id="KW-0732">Signal</keyword>
<feature type="chain" id="PRO_5045843651" evidence="1">
    <location>
        <begin position="27"/>
        <end position="317"/>
    </location>
</feature>
<evidence type="ECO:0000256" key="1">
    <source>
        <dbReference type="SAM" id="SignalP"/>
    </source>
</evidence>
<reference evidence="2 3" key="1">
    <citation type="submission" date="2023-10" db="EMBL/GenBank/DDBJ databases">
        <title>Characteristics and mechanism of a salt-tolerant marine origin heterotrophic nitrifying- aerobic denitrifying bacteria Marinobacter xestospongiae HN1.</title>
        <authorList>
            <person name="Qi R."/>
        </authorList>
    </citation>
    <scope>NUCLEOTIDE SEQUENCE [LARGE SCALE GENOMIC DNA]</scope>
    <source>
        <strain evidence="2 3">HN1</strain>
    </source>
</reference>
<sequence length="317" mass="34513">MTGRLVALFCLLLLVTLPGLPSAARAQAPEPSAQFFRTVLVAGSDNTAFNLRFMDLLQNQLGSRVKVRTYTEAFSLSHPDLLVVALGSNALTQVQQQSPRPATLALMVDENQVAAYLGRERTTLSAIYHNPPLIRQALLGKLILPQGNQVALLVQAGEEARYDPLLEELARFELEARVFPVQGEDALIATLARALSYGDFLLAVPDSAIYNARTIKHILLTAYRRNRIVIGPGRAFVRAGVLASSYTSLETVTAIAAERVRQFLDDGTLAPPGHPERFEIDVNRQVARSLNIPVPDTDELAQGIKALLQNDAGSDNP</sequence>
<dbReference type="Proteomes" id="UP001269819">
    <property type="component" value="Unassembled WGS sequence"/>
</dbReference>
<organism evidence="2 3">
    <name type="scientific">Marinobacter xestospongiae</name>
    <dbReference type="NCBI Taxonomy" id="994319"/>
    <lineage>
        <taxon>Bacteria</taxon>
        <taxon>Pseudomonadati</taxon>
        <taxon>Pseudomonadota</taxon>
        <taxon>Gammaproteobacteria</taxon>
        <taxon>Pseudomonadales</taxon>
        <taxon>Marinobacteraceae</taxon>
        <taxon>Marinobacter</taxon>
    </lineage>
</organism>